<name>A0A437STJ1_9LACO</name>
<comment type="caution">
    <text evidence="1">The sequence shown here is derived from an EMBL/GenBank/DDBJ whole genome shotgun (WGS) entry which is preliminary data.</text>
</comment>
<accession>A0A437STJ1</accession>
<dbReference type="Proteomes" id="UP000288291">
    <property type="component" value="Unassembled WGS sequence"/>
</dbReference>
<sequence>MANFNSAQTGVMATYKAVDTTVMVNGKQIFGYGEDTMFTASYDNDTVTIQQDPQGTGVASENAKTGATITLNISESSPVNSFLNDLASTNNFPVDIVTTTNHIHAVHCYIQKKPDIQGAATASNRAWVIKAINMDDTPLVS</sequence>
<organism evidence="1 2">
    <name type="scientific">Lactobacillus xujianguonis</name>
    <dbReference type="NCBI Taxonomy" id="2495899"/>
    <lineage>
        <taxon>Bacteria</taxon>
        <taxon>Bacillati</taxon>
        <taxon>Bacillota</taxon>
        <taxon>Bacilli</taxon>
        <taxon>Lactobacillales</taxon>
        <taxon>Lactobacillaceae</taxon>
        <taxon>Lactobacillus</taxon>
    </lineage>
</organism>
<evidence type="ECO:0000313" key="1">
    <source>
        <dbReference type="EMBL" id="RVU70162.1"/>
    </source>
</evidence>
<evidence type="ECO:0000313" key="2">
    <source>
        <dbReference type="Proteomes" id="UP000288291"/>
    </source>
</evidence>
<gene>
    <name evidence="1" type="ORF">EJK17_09015</name>
</gene>
<keyword evidence="2" id="KW-1185">Reference proteome</keyword>
<dbReference type="AlphaFoldDB" id="A0A437STJ1"/>
<protein>
    <submittedName>
        <fullName evidence="1">DUF3277 family protein</fullName>
    </submittedName>
</protein>
<dbReference type="RefSeq" id="WP_103661438.1">
    <property type="nucleotide sequence ID" value="NZ_ML136896.1"/>
</dbReference>
<reference evidence="1 2" key="1">
    <citation type="submission" date="2018-12" db="EMBL/GenBank/DDBJ databases">
        <authorList>
            <person name="Meng J."/>
        </authorList>
    </citation>
    <scope>NUCLEOTIDE SEQUENCE [LARGE SCALE GENOMIC DNA]</scope>
    <source>
        <strain evidence="1 2">HT111-2</strain>
    </source>
</reference>
<proteinExistence type="predicted"/>
<dbReference type="EMBL" id="RXIA01000028">
    <property type="protein sequence ID" value="RVU70162.1"/>
    <property type="molecule type" value="Genomic_DNA"/>
</dbReference>